<keyword evidence="1" id="KW-0732">Signal</keyword>
<dbReference type="SUPFAM" id="SSF55469">
    <property type="entry name" value="FMN-dependent nitroreductase-like"/>
    <property type="match status" value="1"/>
</dbReference>
<dbReference type="PANTHER" id="PTHR43745:SF2">
    <property type="entry name" value="NITROREDUCTASE MJ1384-RELATED"/>
    <property type="match status" value="1"/>
</dbReference>
<dbReference type="GO" id="GO:0016491">
    <property type="term" value="F:oxidoreductase activity"/>
    <property type="evidence" value="ECO:0007669"/>
    <property type="project" value="InterPro"/>
</dbReference>
<reference evidence="3 4" key="1">
    <citation type="submission" date="2016-12" db="EMBL/GenBank/DDBJ databases">
        <title>Genome sequencing of Methylocaldum marinum.</title>
        <authorList>
            <person name="Takeuchi M."/>
            <person name="Kamagata Y."/>
            <person name="Hiraoka S."/>
            <person name="Oshima K."/>
            <person name="Hattori M."/>
            <person name="Iwasaki W."/>
        </authorList>
    </citation>
    <scope>NUCLEOTIDE SEQUENCE [LARGE SCALE GENOMIC DNA]</scope>
    <source>
        <strain evidence="3 4">S8</strain>
    </source>
</reference>
<dbReference type="EMBL" id="AP017928">
    <property type="protein sequence ID" value="BBA37483.1"/>
    <property type="molecule type" value="Genomic_DNA"/>
</dbReference>
<dbReference type="InterPro" id="IPR052544">
    <property type="entry name" value="Bacteriocin_Proc_Enz"/>
</dbReference>
<dbReference type="KEGG" id="mmai:sS8_5566"/>
<dbReference type="PANTHER" id="PTHR43745">
    <property type="entry name" value="NITROREDUCTASE MJ1384-RELATED"/>
    <property type="match status" value="1"/>
</dbReference>
<feature type="signal peptide" evidence="1">
    <location>
        <begin position="1"/>
        <end position="28"/>
    </location>
</feature>
<accession>A0A286P4A9</accession>
<feature type="chain" id="PRO_5013239240" evidence="1">
    <location>
        <begin position="29"/>
        <end position="244"/>
    </location>
</feature>
<keyword evidence="4" id="KW-1185">Reference proteome</keyword>
<organism evidence="3 4">
    <name type="scientific">Methylocaldum marinum</name>
    <dbReference type="NCBI Taxonomy" id="1432792"/>
    <lineage>
        <taxon>Bacteria</taxon>
        <taxon>Pseudomonadati</taxon>
        <taxon>Pseudomonadota</taxon>
        <taxon>Gammaproteobacteria</taxon>
        <taxon>Methylococcales</taxon>
        <taxon>Methylococcaceae</taxon>
        <taxon>Methylocaldum</taxon>
    </lineage>
</organism>
<dbReference type="RefSeq" id="WP_232020456.1">
    <property type="nucleotide sequence ID" value="NZ_AP017928.1"/>
</dbReference>
<dbReference type="Pfam" id="PF00881">
    <property type="entry name" value="Nitroreductase"/>
    <property type="match status" value="1"/>
</dbReference>
<gene>
    <name evidence="3" type="ORF">sS8_5566</name>
</gene>
<dbReference type="AlphaFoldDB" id="A0A286P4A9"/>
<dbReference type="InterPro" id="IPR029479">
    <property type="entry name" value="Nitroreductase"/>
</dbReference>
<dbReference type="Proteomes" id="UP000266313">
    <property type="component" value="Chromosome"/>
</dbReference>
<evidence type="ECO:0000256" key="1">
    <source>
        <dbReference type="SAM" id="SignalP"/>
    </source>
</evidence>
<dbReference type="InterPro" id="IPR020051">
    <property type="entry name" value="SagB-type_dehydrogenase"/>
</dbReference>
<evidence type="ECO:0000313" key="4">
    <source>
        <dbReference type="Proteomes" id="UP000266313"/>
    </source>
</evidence>
<dbReference type="NCBIfam" id="TIGR03605">
    <property type="entry name" value="antibiot_sagB"/>
    <property type="match status" value="1"/>
</dbReference>
<dbReference type="InterPro" id="IPR000415">
    <property type="entry name" value="Nitroreductase-like"/>
</dbReference>
<dbReference type="Gene3D" id="3.40.109.10">
    <property type="entry name" value="NADH Oxidase"/>
    <property type="match status" value="1"/>
</dbReference>
<evidence type="ECO:0000313" key="3">
    <source>
        <dbReference type="EMBL" id="BBA37483.1"/>
    </source>
</evidence>
<dbReference type="CDD" id="cd02142">
    <property type="entry name" value="McbC_SagB-like_oxidoreductase"/>
    <property type="match status" value="1"/>
</dbReference>
<proteinExistence type="predicted"/>
<name>A0A286P4A9_9GAMM</name>
<protein>
    <submittedName>
        <fullName evidence="3">Nitroreductase</fullName>
    </submittedName>
</protein>
<sequence>MRKALCGRDTPSFFMLRFALAAVLAAHATSPAARSVDTGRHRVIAAEIIVLPPPRIAGPMSLEETLNRRHSVREFLDKPISLGDVSQLLWAAQGISHEERLRTAPSAGALYPLALYLVGGDIVSLPSGVYRYLPHRHRLKVLRRGDFRADLAAAAMHQDWMKDSAAILVFAGVEERPTAKYGIRGRDYVHMEAGHAAQNVLLQAVALGLGGTPVGAFNDEWSANVLDLPEKEKPLYLVPIGKPR</sequence>
<feature type="domain" description="Nitroreductase" evidence="2">
    <location>
        <begin position="68"/>
        <end position="242"/>
    </location>
</feature>
<evidence type="ECO:0000259" key="2">
    <source>
        <dbReference type="Pfam" id="PF00881"/>
    </source>
</evidence>